<gene>
    <name evidence="3" type="ORF">TVAG_220330</name>
</gene>
<dbReference type="Proteomes" id="UP000001542">
    <property type="component" value="Unassembled WGS sequence"/>
</dbReference>
<feature type="domain" description="UBX" evidence="2">
    <location>
        <begin position="210"/>
        <end position="284"/>
    </location>
</feature>
<organism evidence="3 4">
    <name type="scientific">Trichomonas vaginalis (strain ATCC PRA-98 / G3)</name>
    <dbReference type="NCBI Taxonomy" id="412133"/>
    <lineage>
        <taxon>Eukaryota</taxon>
        <taxon>Metamonada</taxon>
        <taxon>Parabasalia</taxon>
        <taxon>Trichomonadida</taxon>
        <taxon>Trichomonadidae</taxon>
        <taxon>Trichomonas</taxon>
    </lineage>
</organism>
<evidence type="ECO:0000313" key="3">
    <source>
        <dbReference type="EMBL" id="EAX93058.1"/>
    </source>
</evidence>
<evidence type="ECO:0000256" key="1">
    <source>
        <dbReference type="SAM" id="Coils"/>
    </source>
</evidence>
<proteinExistence type="predicted"/>
<dbReference type="PANTHER" id="PTHR23322">
    <property type="entry name" value="FAS-ASSOCIATED PROTEIN"/>
    <property type="match status" value="1"/>
</dbReference>
<dbReference type="EMBL" id="DS113932">
    <property type="protein sequence ID" value="EAX93058.1"/>
    <property type="molecule type" value="Genomic_DNA"/>
</dbReference>
<name>A2FPV4_TRIV3</name>
<dbReference type="SMR" id="A2FPV4"/>
<reference evidence="3" key="1">
    <citation type="submission" date="2006-10" db="EMBL/GenBank/DDBJ databases">
        <authorList>
            <person name="Amadeo P."/>
            <person name="Zhao Q."/>
            <person name="Wortman J."/>
            <person name="Fraser-Liggett C."/>
            <person name="Carlton J."/>
        </authorList>
    </citation>
    <scope>NUCLEOTIDE SEQUENCE</scope>
    <source>
        <strain evidence="3">G3</strain>
    </source>
</reference>
<dbReference type="Pfam" id="PF00789">
    <property type="entry name" value="UBX"/>
    <property type="match status" value="1"/>
</dbReference>
<keyword evidence="1" id="KW-0175">Coiled coil</keyword>
<dbReference type="Gene3D" id="3.10.20.90">
    <property type="entry name" value="Phosphatidylinositol 3-kinase Catalytic Subunit, Chain A, domain 1"/>
    <property type="match status" value="1"/>
</dbReference>
<evidence type="ECO:0000313" key="4">
    <source>
        <dbReference type="Proteomes" id="UP000001542"/>
    </source>
</evidence>
<reference evidence="3" key="2">
    <citation type="journal article" date="2007" name="Science">
        <title>Draft genome sequence of the sexually transmitted pathogen Trichomonas vaginalis.</title>
        <authorList>
            <person name="Carlton J.M."/>
            <person name="Hirt R.P."/>
            <person name="Silva J.C."/>
            <person name="Delcher A.L."/>
            <person name="Schatz M."/>
            <person name="Zhao Q."/>
            <person name="Wortman J.R."/>
            <person name="Bidwell S.L."/>
            <person name="Alsmark U.C.M."/>
            <person name="Besteiro S."/>
            <person name="Sicheritz-Ponten T."/>
            <person name="Noel C.J."/>
            <person name="Dacks J.B."/>
            <person name="Foster P.G."/>
            <person name="Simillion C."/>
            <person name="Van de Peer Y."/>
            <person name="Miranda-Saavedra D."/>
            <person name="Barton G.J."/>
            <person name="Westrop G.D."/>
            <person name="Mueller S."/>
            <person name="Dessi D."/>
            <person name="Fiori P.L."/>
            <person name="Ren Q."/>
            <person name="Paulsen I."/>
            <person name="Zhang H."/>
            <person name="Bastida-Corcuera F.D."/>
            <person name="Simoes-Barbosa A."/>
            <person name="Brown M.T."/>
            <person name="Hayes R.D."/>
            <person name="Mukherjee M."/>
            <person name="Okumura C.Y."/>
            <person name="Schneider R."/>
            <person name="Smith A.J."/>
            <person name="Vanacova S."/>
            <person name="Villalvazo M."/>
            <person name="Haas B.J."/>
            <person name="Pertea M."/>
            <person name="Feldblyum T.V."/>
            <person name="Utterback T.R."/>
            <person name="Shu C.L."/>
            <person name="Osoegawa K."/>
            <person name="de Jong P.J."/>
            <person name="Hrdy I."/>
            <person name="Horvathova L."/>
            <person name="Zubacova Z."/>
            <person name="Dolezal P."/>
            <person name="Malik S.B."/>
            <person name="Logsdon J.M. Jr."/>
            <person name="Henze K."/>
            <person name="Gupta A."/>
            <person name="Wang C.C."/>
            <person name="Dunne R.L."/>
            <person name="Upcroft J.A."/>
            <person name="Upcroft P."/>
            <person name="White O."/>
            <person name="Salzberg S.L."/>
            <person name="Tang P."/>
            <person name="Chiu C.-H."/>
            <person name="Lee Y.-S."/>
            <person name="Embley T.M."/>
            <person name="Coombs G.H."/>
            <person name="Mottram J.C."/>
            <person name="Tachezy J."/>
            <person name="Fraser-Liggett C.M."/>
            <person name="Johnson P.J."/>
        </authorList>
    </citation>
    <scope>NUCLEOTIDE SEQUENCE [LARGE SCALE GENOMIC DNA]</scope>
    <source>
        <strain evidence="3">G3</strain>
    </source>
</reference>
<dbReference type="VEuPathDB" id="TrichDB:TVAG_220330"/>
<dbReference type="InterPro" id="IPR029071">
    <property type="entry name" value="Ubiquitin-like_domsf"/>
</dbReference>
<dbReference type="InterPro" id="IPR001012">
    <property type="entry name" value="UBX_dom"/>
</dbReference>
<dbReference type="PANTHER" id="PTHR23322:SF106">
    <property type="entry name" value="UBX DOMAIN-CONTAINING PROTEIN"/>
    <property type="match status" value="1"/>
</dbReference>
<dbReference type="InParanoid" id="A2FPV4"/>
<dbReference type="RefSeq" id="XP_001305988.1">
    <property type="nucleotide sequence ID" value="XM_001305987.1"/>
</dbReference>
<dbReference type="PROSITE" id="PS50033">
    <property type="entry name" value="UBX"/>
    <property type="match status" value="1"/>
</dbReference>
<dbReference type="STRING" id="5722.A2FPV4"/>
<dbReference type="VEuPathDB" id="TrichDB:TVAGG3_0861520"/>
<accession>A2FPV4</accession>
<evidence type="ECO:0000259" key="2">
    <source>
        <dbReference type="PROSITE" id="PS50033"/>
    </source>
</evidence>
<dbReference type="KEGG" id="tva:4750776"/>
<dbReference type="AlphaFoldDB" id="A2FPV4"/>
<dbReference type="SUPFAM" id="SSF54236">
    <property type="entry name" value="Ubiquitin-like"/>
    <property type="match status" value="1"/>
</dbReference>
<sequence length="295" mass="34132">MNYLKSIVSVFKFLKNSFNDNYIAPGGLAVIEKELSKVIRDCSEQGKLLILNLTLEGKATIPKIFLDEENFTIYTSPYNAKGTYETARSLPIPYLPFCGLFLCPTAQVSEAVLVDKFVTREDLIRADSFFLENRDALLDTRTQYLIKHERVTERNDQDDLYHKLERETLERQEEEEKMERLQQEQQQQLKDSVKIAAENFEKLPPEPDASEPGVIILRCKLPSGETKTRRFLPSQKLQLLYDFVFVDIAPDVPVIKYGFPSKVIEDFSKKFEDETFKAKDMVLVEPHDPFESNNE</sequence>
<protein>
    <submittedName>
        <fullName evidence="3">UBX domain containing protein</fullName>
    </submittedName>
</protein>
<keyword evidence="4" id="KW-1185">Reference proteome</keyword>
<dbReference type="InterPro" id="IPR050730">
    <property type="entry name" value="UBX_domain-protein"/>
</dbReference>
<dbReference type="OrthoDB" id="1920064at2759"/>
<feature type="coiled-coil region" evidence="1">
    <location>
        <begin position="157"/>
        <end position="191"/>
    </location>
</feature>